<feature type="active site" description="O-isoaspartyl threonine intermediate" evidence="1">
    <location>
        <position position="26"/>
    </location>
</feature>
<evidence type="ECO:0000313" key="4">
    <source>
        <dbReference type="EMBL" id="CAL4096318.1"/>
    </source>
</evidence>
<dbReference type="Gene3D" id="3.40.50.1170">
    <property type="entry name" value="L-asparaginase, N-terminal domain"/>
    <property type="match status" value="1"/>
</dbReference>
<name>A0AAV2QUS3_MEGNR</name>
<feature type="binding site" evidence="2">
    <location>
        <begin position="101"/>
        <end position="102"/>
    </location>
    <ligand>
        <name>substrate</name>
    </ligand>
</feature>
<feature type="domain" description="L-asparaginase N-terminal" evidence="3">
    <location>
        <begin position="18"/>
        <end position="165"/>
    </location>
</feature>
<dbReference type="InterPro" id="IPR027474">
    <property type="entry name" value="L-asparaginase_N"/>
</dbReference>
<accession>A0AAV2QUS3</accession>
<dbReference type="AlphaFoldDB" id="A0AAV2QUS3"/>
<evidence type="ECO:0000259" key="3">
    <source>
        <dbReference type="Pfam" id="PF00710"/>
    </source>
</evidence>
<feature type="binding site" evidence="2">
    <location>
        <position position="72"/>
    </location>
    <ligand>
        <name>substrate</name>
    </ligand>
</feature>
<keyword evidence="5" id="KW-1185">Reference proteome</keyword>
<dbReference type="InterPro" id="IPR036152">
    <property type="entry name" value="Asp/glu_Ase-like_sf"/>
</dbReference>
<dbReference type="PROSITE" id="PS51732">
    <property type="entry name" value="ASN_GLN_ASE_3"/>
    <property type="match status" value="1"/>
</dbReference>
<dbReference type="PIRSF" id="PIRSF001220">
    <property type="entry name" value="L-ASNase_gatD"/>
    <property type="match status" value="1"/>
</dbReference>
<gene>
    <name evidence="4" type="ORF">MNOR_LOCUS15700</name>
</gene>
<proteinExistence type="predicted"/>
<evidence type="ECO:0000256" key="1">
    <source>
        <dbReference type="PIRSR" id="PIRSR001220-1"/>
    </source>
</evidence>
<dbReference type="PIRSF" id="PIRSF500176">
    <property type="entry name" value="L_ASNase"/>
    <property type="match status" value="1"/>
</dbReference>
<organism evidence="4 5">
    <name type="scientific">Meganyctiphanes norvegica</name>
    <name type="common">Northern krill</name>
    <name type="synonym">Thysanopoda norvegica</name>
    <dbReference type="NCBI Taxonomy" id="48144"/>
    <lineage>
        <taxon>Eukaryota</taxon>
        <taxon>Metazoa</taxon>
        <taxon>Ecdysozoa</taxon>
        <taxon>Arthropoda</taxon>
        <taxon>Crustacea</taxon>
        <taxon>Multicrustacea</taxon>
        <taxon>Malacostraca</taxon>
        <taxon>Eumalacostraca</taxon>
        <taxon>Eucarida</taxon>
        <taxon>Euphausiacea</taxon>
        <taxon>Euphausiidae</taxon>
        <taxon>Meganyctiphanes</taxon>
    </lineage>
</organism>
<dbReference type="PRINTS" id="PR00139">
    <property type="entry name" value="ASNGLNASE"/>
</dbReference>
<dbReference type="GO" id="GO:0004067">
    <property type="term" value="F:asparaginase activity"/>
    <property type="evidence" value="ECO:0007669"/>
    <property type="project" value="UniProtKB-UniRule"/>
</dbReference>
<evidence type="ECO:0000313" key="5">
    <source>
        <dbReference type="Proteomes" id="UP001497623"/>
    </source>
</evidence>
<dbReference type="InterPro" id="IPR037152">
    <property type="entry name" value="L-asparaginase_N_sf"/>
</dbReference>
<dbReference type="EMBL" id="CAXKWB010009940">
    <property type="protein sequence ID" value="CAL4096318.1"/>
    <property type="molecule type" value="Genomic_DNA"/>
</dbReference>
<sequence>MNRGGGYKRMSIAGMEEIIIIQMGGTIDKDYPRTKGGYDFEIGEPAAKNILNRIRPTRSIISSTHSICRKDSQDITDHERVLLANKIEEGSEKRVIVTHGTDTLLDTARFLASHLKMAAVTDVTVILTGAFTPEKFKDSDADFNLGVAIGAVQSVTPGIWVAMNG</sequence>
<evidence type="ECO:0000256" key="2">
    <source>
        <dbReference type="PIRSR" id="PIRSR001220-2"/>
    </source>
</evidence>
<dbReference type="InterPro" id="IPR006034">
    <property type="entry name" value="Asparaginase/glutaminase-like"/>
</dbReference>
<dbReference type="Pfam" id="PF00710">
    <property type="entry name" value="Asparaginase"/>
    <property type="match status" value="1"/>
</dbReference>
<protein>
    <recommendedName>
        <fullName evidence="3">L-asparaginase N-terminal domain-containing protein</fullName>
    </recommendedName>
</protein>
<dbReference type="SUPFAM" id="SSF53774">
    <property type="entry name" value="Glutaminase/Asparaginase"/>
    <property type="match status" value="1"/>
</dbReference>
<comment type="caution">
    <text evidence="4">The sequence shown here is derived from an EMBL/GenBank/DDBJ whole genome shotgun (WGS) entry which is preliminary data.</text>
</comment>
<dbReference type="Proteomes" id="UP001497623">
    <property type="component" value="Unassembled WGS sequence"/>
</dbReference>
<reference evidence="4 5" key="1">
    <citation type="submission" date="2024-05" db="EMBL/GenBank/DDBJ databases">
        <authorList>
            <person name="Wallberg A."/>
        </authorList>
    </citation>
    <scope>NUCLEOTIDE SEQUENCE [LARGE SCALE GENOMIC DNA]</scope>
</reference>